<evidence type="ECO:0000256" key="1">
    <source>
        <dbReference type="SAM" id="MobiDB-lite"/>
    </source>
</evidence>
<reference evidence="4" key="2">
    <citation type="journal article" date="2019" name="Mol. Plant Microbe Interact.">
        <title>Genome sequence resources for four phytopathogenic fungi from the Colletotrichum orbiculare species complex.</title>
        <authorList>
            <person name="Gan P."/>
            <person name="Tsushima A."/>
            <person name="Narusaka M."/>
            <person name="Narusaka Y."/>
            <person name="Takano Y."/>
            <person name="Kubo Y."/>
            <person name="Shirasu K."/>
        </authorList>
    </citation>
    <scope>GENOME REANNOTATION</scope>
    <source>
        <strain evidence="4">104-T / ATCC 96160 / CBS 514.97 / LARS 414 / MAFF 240422</strain>
    </source>
</reference>
<dbReference type="AlphaFoldDB" id="A0A484FTJ1"/>
<dbReference type="STRING" id="1213857.A0A484FTJ1"/>
<dbReference type="SMART" id="SM01017">
    <property type="entry name" value="Arrestin_C"/>
    <property type="match status" value="1"/>
</dbReference>
<organism evidence="3 4">
    <name type="scientific">Colletotrichum orbiculare (strain 104-T / ATCC 96160 / CBS 514.97 / LARS 414 / MAFF 240422)</name>
    <name type="common">Cucumber anthracnose fungus</name>
    <name type="synonym">Colletotrichum lagenarium</name>
    <dbReference type="NCBI Taxonomy" id="1213857"/>
    <lineage>
        <taxon>Eukaryota</taxon>
        <taxon>Fungi</taxon>
        <taxon>Dikarya</taxon>
        <taxon>Ascomycota</taxon>
        <taxon>Pezizomycotina</taxon>
        <taxon>Sordariomycetes</taxon>
        <taxon>Hypocreomycetidae</taxon>
        <taxon>Glomerellales</taxon>
        <taxon>Glomerellaceae</taxon>
        <taxon>Colletotrichum</taxon>
        <taxon>Colletotrichum orbiculare species complex</taxon>
    </lineage>
</organism>
<evidence type="ECO:0000313" key="3">
    <source>
        <dbReference type="EMBL" id="TDZ21769.1"/>
    </source>
</evidence>
<dbReference type="InterPro" id="IPR014752">
    <property type="entry name" value="Arrestin-like_C"/>
</dbReference>
<dbReference type="InterPro" id="IPR036691">
    <property type="entry name" value="Endo/exonu/phosph_ase_sf"/>
</dbReference>
<dbReference type="InterPro" id="IPR050410">
    <property type="entry name" value="CCR4/nocturin_mRNA_transcr"/>
</dbReference>
<feature type="region of interest" description="Disordered" evidence="1">
    <location>
        <begin position="329"/>
        <end position="356"/>
    </location>
</feature>
<feature type="domain" description="Arrestin C-terminal-like" evidence="2">
    <location>
        <begin position="184"/>
        <end position="305"/>
    </location>
</feature>
<comment type="caution">
    <text evidence="3">The sequence shown here is derived from an EMBL/GenBank/DDBJ whole genome shotgun (WGS) entry which is preliminary data.</text>
</comment>
<dbReference type="PANTHER" id="PTHR12121">
    <property type="entry name" value="CARBON CATABOLITE REPRESSOR PROTEIN 4"/>
    <property type="match status" value="1"/>
</dbReference>
<dbReference type="SUPFAM" id="SSF56219">
    <property type="entry name" value="DNase I-like"/>
    <property type="match status" value="1"/>
</dbReference>
<dbReference type="InterPro" id="IPR011022">
    <property type="entry name" value="Arrestin_C-like"/>
</dbReference>
<dbReference type="Pfam" id="PF03372">
    <property type="entry name" value="Exo_endo_phos"/>
    <property type="match status" value="1"/>
</dbReference>
<dbReference type="PANTHER" id="PTHR12121:SF36">
    <property type="entry name" value="ENDONUCLEASE_EXONUCLEASE_PHOSPHATASE DOMAIN-CONTAINING PROTEIN"/>
    <property type="match status" value="1"/>
</dbReference>
<evidence type="ECO:0000313" key="4">
    <source>
        <dbReference type="Proteomes" id="UP000014480"/>
    </source>
</evidence>
<dbReference type="GO" id="GO:0000175">
    <property type="term" value="F:3'-5'-RNA exonuclease activity"/>
    <property type="evidence" value="ECO:0007669"/>
    <property type="project" value="TreeGrafter"/>
</dbReference>
<dbReference type="Gene3D" id="3.60.10.10">
    <property type="entry name" value="Endonuclease/exonuclease/phosphatase"/>
    <property type="match status" value="1"/>
</dbReference>
<keyword evidence="4" id="KW-1185">Reference proteome</keyword>
<feature type="compositionally biased region" description="Polar residues" evidence="1">
    <location>
        <begin position="347"/>
        <end position="356"/>
    </location>
</feature>
<keyword evidence="3" id="KW-0436">Ligase</keyword>
<reference evidence="4" key="1">
    <citation type="journal article" date="2013" name="New Phytol.">
        <title>Comparative genomic and transcriptomic analyses reveal the hemibiotrophic stage shift of Colletotrichum fungi.</title>
        <authorList>
            <person name="Gan P."/>
            <person name="Ikeda K."/>
            <person name="Irieda H."/>
            <person name="Narusaka M."/>
            <person name="O'Connell R.J."/>
            <person name="Narusaka Y."/>
            <person name="Takano Y."/>
            <person name="Kubo Y."/>
            <person name="Shirasu K."/>
        </authorList>
    </citation>
    <scope>NUCLEOTIDE SEQUENCE [LARGE SCALE GENOMIC DNA]</scope>
    <source>
        <strain evidence="4">104-T / ATCC 96160 / CBS 514.97 / LARS 414 / MAFF 240422</strain>
    </source>
</reference>
<name>A0A484FTJ1_COLOR</name>
<dbReference type="EMBL" id="AMCV02000013">
    <property type="protein sequence ID" value="TDZ21769.1"/>
    <property type="molecule type" value="Genomic_DNA"/>
</dbReference>
<dbReference type="Gene3D" id="2.60.40.640">
    <property type="match status" value="1"/>
</dbReference>
<gene>
    <name evidence="3" type="primary">creD-1</name>
    <name evidence="3" type="ORF">Cob_v005291</name>
</gene>
<proteinExistence type="predicted"/>
<sequence>MISFLSRLTGGDGKACLKIKLQHDFVFLRGSAAEAVEQPLNGTISLSLPAGQRVDGVRLRMSGFLRCSHNYRESDPMPSSFRTVRVLEHESPPFVFDHGLKVPAETPSDTDTYEWPFEIMIPGDTPETFRGCSRCSIAYQLTATTIRNKNSSSTPQAYRPVRISRTLGNSAFELMDASTVEGTWADKVRYSISIGHRAVALATAIPLEMRLTPLSDETRFSTVKCELLEEHRFQLGSRPVASAFLGDRIVAAWVAPVENHQPGCEYTMAEKLGLPAEPKRCSPDVDTNGVEISHKLHVVVDVTAANDATFKASGRCQSSVATHYGLSSDGKRVWPSRATVSPREQESAVSHKSSENSAADFSTNTFRIQSRTLAPGLIHDSVCMNKATLPACKITHHQPGPVDHDNIQATMPLRIITLNVRYAIKKKLLPNEAPWEARCPKLAAQLRFHTAGLSNIFICIQEAQHQQLLDLQAELGQQWSHIGQGRANGDTDGEFSPIFYRSNYWVLEHTKTQWLSPTPDVPSAAWGAAINRIVTTGLFRRKASATRVVVMSTHLDHQSRRARAESAKLLLDLSKNWQRTFTDQHHNSMPVFLGGDFNSGPDDEPYRILTTGSESMLDIKYLVPEPGRHGHTITYTTFGEAEPTTIDYLFVLQPKANLHDLKNH</sequence>
<dbReference type="InterPro" id="IPR005135">
    <property type="entry name" value="Endo/exonuclease/phosphatase"/>
</dbReference>
<dbReference type="OrthoDB" id="2333384at2759"/>
<protein>
    <submittedName>
        <fullName evidence="3">HECT-type ubiquitin ligase-interacting protein creD</fullName>
    </submittedName>
</protein>
<dbReference type="CDD" id="cd09083">
    <property type="entry name" value="EEP-1"/>
    <property type="match status" value="1"/>
</dbReference>
<dbReference type="Proteomes" id="UP000014480">
    <property type="component" value="Unassembled WGS sequence"/>
</dbReference>
<evidence type="ECO:0000259" key="2">
    <source>
        <dbReference type="SMART" id="SM01017"/>
    </source>
</evidence>
<dbReference type="GO" id="GO:0016874">
    <property type="term" value="F:ligase activity"/>
    <property type="evidence" value="ECO:0007669"/>
    <property type="project" value="UniProtKB-KW"/>
</dbReference>
<accession>A0A484FTJ1</accession>